<protein>
    <submittedName>
        <fullName evidence="2">Uncharacterized protein</fullName>
    </submittedName>
</protein>
<evidence type="ECO:0000313" key="3">
    <source>
        <dbReference type="Proteomes" id="UP000784294"/>
    </source>
</evidence>
<comment type="caution">
    <text evidence="2">The sequence shown here is derived from an EMBL/GenBank/DDBJ whole genome shotgun (WGS) entry which is preliminary data.</text>
</comment>
<accession>A0A3S5BLS3</accession>
<dbReference type="AlphaFoldDB" id="A0A3S5BLS3"/>
<feature type="region of interest" description="Disordered" evidence="1">
    <location>
        <begin position="47"/>
        <end position="66"/>
    </location>
</feature>
<sequence length="78" mass="8401">MDICPVGGSSVSGQRLLFCRLLPPTGLEGVSLKLVAKVICVVSETVDSGSLSEHRRPSERTKDDFFTRPCHSGPRCAL</sequence>
<proteinExistence type="predicted"/>
<evidence type="ECO:0000256" key="1">
    <source>
        <dbReference type="SAM" id="MobiDB-lite"/>
    </source>
</evidence>
<dbReference type="Proteomes" id="UP000784294">
    <property type="component" value="Unassembled WGS sequence"/>
</dbReference>
<organism evidence="2 3">
    <name type="scientific">Protopolystoma xenopodis</name>
    <dbReference type="NCBI Taxonomy" id="117903"/>
    <lineage>
        <taxon>Eukaryota</taxon>
        <taxon>Metazoa</taxon>
        <taxon>Spiralia</taxon>
        <taxon>Lophotrochozoa</taxon>
        <taxon>Platyhelminthes</taxon>
        <taxon>Monogenea</taxon>
        <taxon>Polyopisthocotylea</taxon>
        <taxon>Polystomatidea</taxon>
        <taxon>Polystomatidae</taxon>
        <taxon>Protopolystoma</taxon>
    </lineage>
</organism>
<feature type="compositionally biased region" description="Basic and acidic residues" evidence="1">
    <location>
        <begin position="52"/>
        <end position="66"/>
    </location>
</feature>
<reference evidence="2" key="1">
    <citation type="submission" date="2018-11" db="EMBL/GenBank/DDBJ databases">
        <authorList>
            <consortium name="Pathogen Informatics"/>
        </authorList>
    </citation>
    <scope>NUCLEOTIDE SEQUENCE</scope>
</reference>
<keyword evidence="3" id="KW-1185">Reference proteome</keyword>
<name>A0A3S5BLS3_9PLAT</name>
<evidence type="ECO:0000313" key="2">
    <source>
        <dbReference type="EMBL" id="VEL08411.1"/>
    </source>
</evidence>
<dbReference type="EMBL" id="CAAALY010003900">
    <property type="protein sequence ID" value="VEL08411.1"/>
    <property type="molecule type" value="Genomic_DNA"/>
</dbReference>
<gene>
    <name evidence="2" type="ORF">PXEA_LOCUS1851</name>
</gene>